<accession>A0A540V8G7</accession>
<keyword evidence="9" id="KW-1185">Reference proteome</keyword>
<dbReference type="Proteomes" id="UP000317371">
    <property type="component" value="Unassembled WGS sequence"/>
</dbReference>
<gene>
    <name evidence="8" type="ORF">FKZ61_23225</name>
</gene>
<evidence type="ECO:0000256" key="6">
    <source>
        <dbReference type="ARBA" id="ARBA00022898"/>
    </source>
</evidence>
<dbReference type="GO" id="GO:0047536">
    <property type="term" value="F:2-aminoadipate transaminase activity"/>
    <property type="evidence" value="ECO:0007669"/>
    <property type="project" value="TreeGrafter"/>
</dbReference>
<keyword evidence="4 8" id="KW-0032">Aminotransferase</keyword>
<evidence type="ECO:0000256" key="3">
    <source>
        <dbReference type="ARBA" id="ARBA00011738"/>
    </source>
</evidence>
<dbReference type="InterPro" id="IPR015421">
    <property type="entry name" value="PyrdxlP-dep_Trfase_major"/>
</dbReference>
<comment type="subunit">
    <text evidence="3">Homodimer.</text>
</comment>
<dbReference type="InterPro" id="IPR015424">
    <property type="entry name" value="PyrdxlP-dep_Trfase"/>
</dbReference>
<evidence type="ECO:0000313" key="8">
    <source>
        <dbReference type="EMBL" id="TQE93032.1"/>
    </source>
</evidence>
<keyword evidence="6" id="KW-0663">Pyridoxal phosphate</keyword>
<feature type="domain" description="Aminotransferase class I/classII large" evidence="7">
    <location>
        <begin position="15"/>
        <end position="371"/>
    </location>
</feature>
<keyword evidence="5 8" id="KW-0808">Transferase</keyword>
<protein>
    <submittedName>
        <fullName evidence="8">PLP-dependent aminotransferase family protein</fullName>
    </submittedName>
</protein>
<proteinExistence type="inferred from homology"/>
<dbReference type="InParanoid" id="A0A540V8G7"/>
<dbReference type="Gene3D" id="3.40.640.10">
    <property type="entry name" value="Type I PLP-dependent aspartate aminotransferase-like (Major domain)"/>
    <property type="match status" value="1"/>
</dbReference>
<comment type="cofactor">
    <cofactor evidence="1">
        <name>pyridoxal 5'-phosphate</name>
        <dbReference type="ChEBI" id="CHEBI:597326"/>
    </cofactor>
</comment>
<dbReference type="PANTHER" id="PTHR42858">
    <property type="entry name" value="AMINOTRANSFERASE"/>
    <property type="match status" value="1"/>
</dbReference>
<evidence type="ECO:0000256" key="1">
    <source>
        <dbReference type="ARBA" id="ARBA00001933"/>
    </source>
</evidence>
<dbReference type="EMBL" id="VIGC01000057">
    <property type="protein sequence ID" value="TQE93032.1"/>
    <property type="molecule type" value="Genomic_DNA"/>
</dbReference>
<comment type="caution">
    <text evidence="8">The sequence shown here is derived from an EMBL/GenBank/DDBJ whole genome shotgun (WGS) entry which is preliminary data.</text>
</comment>
<dbReference type="Pfam" id="PF00155">
    <property type="entry name" value="Aminotran_1_2"/>
    <property type="match status" value="1"/>
</dbReference>
<evidence type="ECO:0000259" key="7">
    <source>
        <dbReference type="Pfam" id="PF00155"/>
    </source>
</evidence>
<dbReference type="InterPro" id="IPR004839">
    <property type="entry name" value="Aminotransferase_I/II_large"/>
</dbReference>
<dbReference type="PANTHER" id="PTHR42858:SF1">
    <property type="entry name" value="LD15494P"/>
    <property type="match status" value="1"/>
</dbReference>
<reference evidence="8 9" key="1">
    <citation type="submission" date="2019-06" db="EMBL/GenBank/DDBJ databases">
        <title>Genome sequence of Litorilinea aerophila BAA-2444.</title>
        <authorList>
            <person name="Maclea K.S."/>
            <person name="Maurais E.G."/>
            <person name="Iannazzi L.C."/>
        </authorList>
    </citation>
    <scope>NUCLEOTIDE SEQUENCE [LARGE SCALE GENOMIC DNA]</scope>
    <source>
        <strain evidence="8 9">ATCC BAA-2444</strain>
    </source>
</reference>
<dbReference type="AlphaFoldDB" id="A0A540V8G7"/>
<dbReference type="SUPFAM" id="SSF53383">
    <property type="entry name" value="PLP-dependent transferases"/>
    <property type="match status" value="1"/>
</dbReference>
<organism evidence="8 9">
    <name type="scientific">Litorilinea aerophila</name>
    <dbReference type="NCBI Taxonomy" id="1204385"/>
    <lineage>
        <taxon>Bacteria</taxon>
        <taxon>Bacillati</taxon>
        <taxon>Chloroflexota</taxon>
        <taxon>Caldilineae</taxon>
        <taxon>Caldilineales</taxon>
        <taxon>Caldilineaceae</taxon>
        <taxon>Litorilinea</taxon>
    </lineage>
</organism>
<comment type="similarity">
    <text evidence="2">Belongs to the class-I pyridoxal-phosphate-dependent aminotransferase family.</text>
</comment>
<dbReference type="Gene3D" id="3.90.1150.10">
    <property type="entry name" value="Aspartate Aminotransferase, domain 1"/>
    <property type="match status" value="1"/>
</dbReference>
<dbReference type="GO" id="GO:0030170">
    <property type="term" value="F:pyridoxal phosphate binding"/>
    <property type="evidence" value="ECO:0007669"/>
    <property type="project" value="InterPro"/>
</dbReference>
<dbReference type="CDD" id="cd00609">
    <property type="entry name" value="AAT_like"/>
    <property type="match status" value="1"/>
</dbReference>
<evidence type="ECO:0000256" key="4">
    <source>
        <dbReference type="ARBA" id="ARBA00022576"/>
    </source>
</evidence>
<sequence>MSAVRTTQVHLPPGMVDFGIGQPGFELLPLALLERAARHRFAQGDPYFLNYGYEQGDGYCRLALADLLRQHGASATEPEHLLLTAGASQGLDLICTLFSQPGDVVFVEEPTYFLALRIFADHGLRVVGIPTDENGLDLEALAGQLRQVRPAFLYTIPTFQNPTGVTMPAAHRERLVRLSQEHELLVVADEVYHLLSFDRPPPEPLAAYAQEAPILSLGSFSKILAPGLRLGWIHSSPAWLRRLVGGGLVDSGGGLNPFAAAVVRSVLELDLLLPHLTALRAAYRSRRDALVAALQAHLPTLRFRVPEGGFFLWAELPGQEDAGRLLQVARRHQVGFLPGARCSSRQGLRHYLRLSFAFHDPPALAEGVKRLRQAMEEMRT</sequence>
<evidence type="ECO:0000313" key="9">
    <source>
        <dbReference type="Proteomes" id="UP000317371"/>
    </source>
</evidence>
<evidence type="ECO:0000256" key="2">
    <source>
        <dbReference type="ARBA" id="ARBA00007441"/>
    </source>
</evidence>
<evidence type="ECO:0000256" key="5">
    <source>
        <dbReference type="ARBA" id="ARBA00022679"/>
    </source>
</evidence>
<dbReference type="FunFam" id="3.40.640.10:FF:000053">
    <property type="entry name" value="Aminotransferase, class I"/>
    <property type="match status" value="1"/>
</dbReference>
<name>A0A540V8G7_9CHLR</name>
<dbReference type="InterPro" id="IPR015422">
    <property type="entry name" value="PyrdxlP-dep_Trfase_small"/>
</dbReference>
<dbReference type="OrthoDB" id="9802328at2"/>
<dbReference type="RefSeq" id="WP_141612569.1">
    <property type="nucleotide sequence ID" value="NZ_VIGC02000057.1"/>
</dbReference>